<sequence length="222" mass="24586">MSTQQGLDPRSPLVLDTRELGRRPGNQRTMSFRAEAPPELGIEVLSVPEGAPVEIDLRLEAVMEGVLVTGEARADLEGECVRCLEPIEDTVTIDFTELFEYDDPDTRRSARREVEDADVEDDVRRLEDDLLDLEPVLRDAVVLALPFQPLCRDDCPGLCPECGARLADDPDHVERAHEDPIDPRWSGLQQLGDRLKEAGVATDESPEPPADPNSRPSSSPKE</sequence>
<dbReference type="InterPro" id="IPR003772">
    <property type="entry name" value="YceD"/>
</dbReference>
<proteinExistence type="predicted"/>
<evidence type="ECO:0000313" key="2">
    <source>
        <dbReference type="EMBL" id="GGF39147.1"/>
    </source>
</evidence>
<evidence type="ECO:0000313" key="3">
    <source>
        <dbReference type="Proteomes" id="UP000649179"/>
    </source>
</evidence>
<evidence type="ECO:0008006" key="4">
    <source>
        <dbReference type="Google" id="ProtNLM"/>
    </source>
</evidence>
<dbReference type="AlphaFoldDB" id="A0A917BHC8"/>
<protein>
    <recommendedName>
        <fullName evidence="4">DUF177 domain-containing protein</fullName>
    </recommendedName>
</protein>
<dbReference type="Proteomes" id="UP000649179">
    <property type="component" value="Unassembled WGS sequence"/>
</dbReference>
<dbReference type="PANTHER" id="PTHR34374:SF1">
    <property type="entry name" value="LARGE RIBOSOMAL RNA SUBUNIT ACCUMULATION PROTEIN YCED HOMOLOG 1, CHLOROPLASTIC"/>
    <property type="match status" value="1"/>
</dbReference>
<feature type="region of interest" description="Disordered" evidence="1">
    <location>
        <begin position="174"/>
        <end position="222"/>
    </location>
</feature>
<accession>A0A917BHC8</accession>
<dbReference type="Pfam" id="PF02620">
    <property type="entry name" value="YceD"/>
    <property type="match status" value="1"/>
</dbReference>
<name>A0A917BHC8_9ACTN</name>
<reference evidence="2" key="2">
    <citation type="submission" date="2020-09" db="EMBL/GenBank/DDBJ databases">
        <authorList>
            <person name="Sun Q."/>
            <person name="Zhou Y."/>
        </authorList>
    </citation>
    <scope>NUCLEOTIDE SEQUENCE</scope>
    <source>
        <strain evidence="2">CGMCC 1.16067</strain>
    </source>
</reference>
<organism evidence="2 3">
    <name type="scientific">Marmoricola endophyticus</name>
    <dbReference type="NCBI Taxonomy" id="2040280"/>
    <lineage>
        <taxon>Bacteria</taxon>
        <taxon>Bacillati</taxon>
        <taxon>Actinomycetota</taxon>
        <taxon>Actinomycetes</taxon>
        <taxon>Propionibacteriales</taxon>
        <taxon>Nocardioidaceae</taxon>
        <taxon>Marmoricola</taxon>
    </lineage>
</organism>
<reference evidence="2" key="1">
    <citation type="journal article" date="2014" name="Int. J. Syst. Evol. Microbiol.">
        <title>Complete genome sequence of Corynebacterium casei LMG S-19264T (=DSM 44701T), isolated from a smear-ripened cheese.</title>
        <authorList>
            <consortium name="US DOE Joint Genome Institute (JGI-PGF)"/>
            <person name="Walter F."/>
            <person name="Albersmeier A."/>
            <person name="Kalinowski J."/>
            <person name="Ruckert C."/>
        </authorList>
    </citation>
    <scope>NUCLEOTIDE SEQUENCE</scope>
    <source>
        <strain evidence="2">CGMCC 1.16067</strain>
    </source>
</reference>
<keyword evidence="3" id="KW-1185">Reference proteome</keyword>
<dbReference type="EMBL" id="BMKQ01000001">
    <property type="protein sequence ID" value="GGF39147.1"/>
    <property type="molecule type" value="Genomic_DNA"/>
</dbReference>
<feature type="region of interest" description="Disordered" evidence="1">
    <location>
        <begin position="1"/>
        <end position="27"/>
    </location>
</feature>
<comment type="caution">
    <text evidence="2">The sequence shown here is derived from an EMBL/GenBank/DDBJ whole genome shotgun (WGS) entry which is preliminary data.</text>
</comment>
<dbReference type="RefSeq" id="WP_229660619.1">
    <property type="nucleotide sequence ID" value="NZ_BMKQ01000001.1"/>
</dbReference>
<evidence type="ECO:0000256" key="1">
    <source>
        <dbReference type="SAM" id="MobiDB-lite"/>
    </source>
</evidence>
<gene>
    <name evidence="2" type="ORF">GCM10011519_10980</name>
</gene>
<dbReference type="PANTHER" id="PTHR34374">
    <property type="entry name" value="LARGE RIBOSOMAL RNA SUBUNIT ACCUMULATION PROTEIN YCED HOMOLOG 1, CHLOROPLASTIC"/>
    <property type="match status" value="1"/>
</dbReference>